<dbReference type="PANTHER" id="PTHR24148">
    <property type="entry name" value="ANKYRIN REPEAT DOMAIN-CONTAINING PROTEIN 39 HOMOLOG-RELATED"/>
    <property type="match status" value="1"/>
</dbReference>
<dbReference type="EMBL" id="ML978193">
    <property type="protein sequence ID" value="KAF2030171.1"/>
    <property type="molecule type" value="Genomic_DNA"/>
</dbReference>
<gene>
    <name evidence="2" type="ORF">EK21DRAFT_66199</name>
</gene>
<reference evidence="2" key="1">
    <citation type="journal article" date="2020" name="Stud. Mycol.">
        <title>101 Dothideomycetes genomes: a test case for predicting lifestyles and emergence of pathogens.</title>
        <authorList>
            <person name="Haridas S."/>
            <person name="Albert R."/>
            <person name="Binder M."/>
            <person name="Bloem J."/>
            <person name="Labutti K."/>
            <person name="Salamov A."/>
            <person name="Andreopoulos B."/>
            <person name="Baker S."/>
            <person name="Barry K."/>
            <person name="Bills G."/>
            <person name="Bluhm B."/>
            <person name="Cannon C."/>
            <person name="Castanera R."/>
            <person name="Culley D."/>
            <person name="Daum C."/>
            <person name="Ezra D."/>
            <person name="Gonzalez J."/>
            <person name="Henrissat B."/>
            <person name="Kuo A."/>
            <person name="Liang C."/>
            <person name="Lipzen A."/>
            <person name="Lutzoni F."/>
            <person name="Magnuson J."/>
            <person name="Mondo S."/>
            <person name="Nolan M."/>
            <person name="Ohm R."/>
            <person name="Pangilinan J."/>
            <person name="Park H.-J."/>
            <person name="Ramirez L."/>
            <person name="Alfaro M."/>
            <person name="Sun H."/>
            <person name="Tritt A."/>
            <person name="Yoshinaga Y."/>
            <person name="Zwiers L.-H."/>
            <person name="Turgeon B."/>
            <person name="Goodwin S."/>
            <person name="Spatafora J."/>
            <person name="Crous P."/>
            <person name="Grigoriev I."/>
        </authorList>
    </citation>
    <scope>NUCLEOTIDE SEQUENCE</scope>
    <source>
        <strain evidence="2">CBS 110217</strain>
    </source>
</reference>
<protein>
    <recommendedName>
        <fullName evidence="1">Heterokaryon incompatibility domain-containing protein</fullName>
    </recommendedName>
</protein>
<accession>A0A9P4HBP1</accession>
<name>A0A9P4HBP1_9PLEO</name>
<proteinExistence type="predicted"/>
<organism evidence="2 3">
    <name type="scientific">Setomelanomma holmii</name>
    <dbReference type="NCBI Taxonomy" id="210430"/>
    <lineage>
        <taxon>Eukaryota</taxon>
        <taxon>Fungi</taxon>
        <taxon>Dikarya</taxon>
        <taxon>Ascomycota</taxon>
        <taxon>Pezizomycotina</taxon>
        <taxon>Dothideomycetes</taxon>
        <taxon>Pleosporomycetidae</taxon>
        <taxon>Pleosporales</taxon>
        <taxon>Pleosporineae</taxon>
        <taxon>Phaeosphaeriaceae</taxon>
        <taxon>Setomelanomma</taxon>
    </lineage>
</organism>
<dbReference type="InterPro" id="IPR052895">
    <property type="entry name" value="HetReg/Transcr_Mod"/>
</dbReference>
<evidence type="ECO:0000313" key="3">
    <source>
        <dbReference type="Proteomes" id="UP000799777"/>
    </source>
</evidence>
<feature type="non-terminal residue" evidence="2">
    <location>
        <position position="1"/>
    </location>
</feature>
<evidence type="ECO:0000313" key="2">
    <source>
        <dbReference type="EMBL" id="KAF2030171.1"/>
    </source>
</evidence>
<evidence type="ECO:0000259" key="1">
    <source>
        <dbReference type="Pfam" id="PF06985"/>
    </source>
</evidence>
<dbReference type="AlphaFoldDB" id="A0A9P4HBP1"/>
<comment type="caution">
    <text evidence="2">The sequence shown here is derived from an EMBL/GenBank/DDBJ whole genome shotgun (WGS) entry which is preliminary data.</text>
</comment>
<sequence length="73" mass="8127">YSSETLVCTLTHVSLDDRSSYHGLSYCWESPNNPQSIVLEGTVFSVTLNLFEAMSALRSSTQLLVIWIDAICI</sequence>
<dbReference type="Pfam" id="PF06985">
    <property type="entry name" value="HET"/>
    <property type="match status" value="1"/>
</dbReference>
<dbReference type="PANTHER" id="PTHR24148:SF73">
    <property type="entry name" value="HET DOMAIN PROTEIN (AFU_ORTHOLOGUE AFUA_8G01020)"/>
    <property type="match status" value="1"/>
</dbReference>
<dbReference type="OrthoDB" id="2157530at2759"/>
<dbReference type="InterPro" id="IPR010730">
    <property type="entry name" value="HET"/>
</dbReference>
<dbReference type="Proteomes" id="UP000799777">
    <property type="component" value="Unassembled WGS sequence"/>
</dbReference>
<keyword evidence="3" id="KW-1185">Reference proteome</keyword>
<feature type="domain" description="Heterokaryon incompatibility" evidence="1">
    <location>
        <begin position="21"/>
        <end position="73"/>
    </location>
</feature>